<dbReference type="EMBL" id="BDIP01001352">
    <property type="protein sequence ID" value="GIQ84212.1"/>
    <property type="molecule type" value="Genomic_DNA"/>
</dbReference>
<feature type="coiled-coil region" evidence="1">
    <location>
        <begin position="240"/>
        <end position="281"/>
    </location>
</feature>
<keyword evidence="1" id="KW-0175">Coiled coil</keyword>
<dbReference type="AlphaFoldDB" id="A0A9K3CWC5"/>
<sequence length="342" mass="38244">MGTLPWHCVHADTDTEREIGGEGEVTEEGMVDMQVKLLEAVHQNSTLQSEVHRLTLENLEHKAHEPLTKGVEGEGESEGPLQLVMHDLRQTRMQNASLRFDLLRREQWIQSVAEQLLAVSQATASPAINPYAQTPTVHGNSNSDINIFTTDPLRLRACELETRLSMITAVYEQEREREREALSAAQNEVLEDALATESDMRAQADRENAELRVEMQATSSLLANKTGSLGALYESSLRDTQRLQASLSRERERVAELERERERLEGERDRERDNAASATLEARSAVATAVSEVQGRLDREHALRVEGEKALAEVAATHAQDMEELKETLTRGLAELGLKTHK</sequence>
<keyword evidence="3" id="KW-1185">Reference proteome</keyword>
<organism evidence="2 3">
    <name type="scientific">Kipferlia bialata</name>
    <dbReference type="NCBI Taxonomy" id="797122"/>
    <lineage>
        <taxon>Eukaryota</taxon>
        <taxon>Metamonada</taxon>
        <taxon>Carpediemonas-like organisms</taxon>
        <taxon>Kipferlia</taxon>
    </lineage>
</organism>
<evidence type="ECO:0000313" key="2">
    <source>
        <dbReference type="EMBL" id="GIQ84212.1"/>
    </source>
</evidence>
<gene>
    <name evidence="2" type="ORF">KIPB_005663</name>
</gene>
<name>A0A9K3CWC5_9EUKA</name>
<accession>A0A9K3CWC5</accession>
<proteinExistence type="predicted"/>
<evidence type="ECO:0000313" key="3">
    <source>
        <dbReference type="Proteomes" id="UP000265618"/>
    </source>
</evidence>
<evidence type="ECO:0000256" key="1">
    <source>
        <dbReference type="SAM" id="Coils"/>
    </source>
</evidence>
<reference evidence="2 3" key="1">
    <citation type="journal article" date="2018" name="PLoS ONE">
        <title>The draft genome of Kipferlia bialata reveals reductive genome evolution in fornicate parasites.</title>
        <authorList>
            <person name="Tanifuji G."/>
            <person name="Takabayashi S."/>
            <person name="Kume K."/>
            <person name="Takagi M."/>
            <person name="Nakayama T."/>
            <person name="Kamikawa R."/>
            <person name="Inagaki Y."/>
            <person name="Hashimoto T."/>
        </authorList>
    </citation>
    <scope>NUCLEOTIDE SEQUENCE [LARGE SCALE GENOMIC DNA]</scope>
    <source>
        <strain evidence="2">NY0173</strain>
    </source>
</reference>
<dbReference type="Proteomes" id="UP000265618">
    <property type="component" value="Unassembled WGS sequence"/>
</dbReference>
<protein>
    <submittedName>
        <fullName evidence="2">Uncharacterized protein</fullName>
    </submittedName>
</protein>
<comment type="caution">
    <text evidence="2">The sequence shown here is derived from an EMBL/GenBank/DDBJ whole genome shotgun (WGS) entry which is preliminary data.</text>
</comment>